<dbReference type="Proteomes" id="UP000727993">
    <property type="component" value="Unassembled WGS sequence"/>
</dbReference>
<feature type="transmembrane region" description="Helical" evidence="2">
    <location>
        <begin position="7"/>
        <end position="29"/>
    </location>
</feature>
<keyword evidence="2" id="KW-0812">Transmembrane</keyword>
<gene>
    <name evidence="3" type="ORF">IPN02_17195</name>
</gene>
<evidence type="ECO:0000313" key="3">
    <source>
        <dbReference type="EMBL" id="MBK9298524.1"/>
    </source>
</evidence>
<keyword evidence="2" id="KW-0472">Membrane</keyword>
<name>A0A936NF70_9ACTN</name>
<proteinExistence type="predicted"/>
<evidence type="ECO:0000256" key="2">
    <source>
        <dbReference type="SAM" id="Phobius"/>
    </source>
</evidence>
<sequence>MSRWDRAWLIVLGVISASVGATFLVWHRWINPGRRVVGEPFKGWLGEPWFPWAVAALGVAVVLAGLAWLISQTRRTRDRADRFDAGGGPADAPVSVRARPAADAVAQQAELVPGVISAAARVLSDAPPTIELRLIVDDGYDLTALTGRIDERVRAGLRRTLGRPDAALILRIGLKHAKTGVVDGGTLVAPTASARAIVAPGKVPQITLTQAILPVPALPQPAGWPGGSRPSDHSAESSAATSSGTSTLA</sequence>
<protein>
    <recommendedName>
        <fullName evidence="5">Alkaline shock response membrane anchor protein AmaP</fullName>
    </recommendedName>
</protein>
<accession>A0A936NF70</accession>
<reference evidence="3 4" key="1">
    <citation type="submission" date="2020-10" db="EMBL/GenBank/DDBJ databases">
        <title>Connecting structure to function with the recovery of over 1000 high-quality activated sludge metagenome-assembled genomes encoding full-length rRNA genes using long-read sequencing.</title>
        <authorList>
            <person name="Singleton C.M."/>
            <person name="Petriglieri F."/>
            <person name="Kristensen J.M."/>
            <person name="Kirkegaard R.H."/>
            <person name="Michaelsen T.Y."/>
            <person name="Andersen M.H."/>
            <person name="Karst S.M."/>
            <person name="Dueholm M.S."/>
            <person name="Nielsen P.H."/>
            <person name="Albertsen M."/>
        </authorList>
    </citation>
    <scope>NUCLEOTIDE SEQUENCE [LARGE SCALE GENOMIC DNA]</scope>
    <source>
        <strain evidence="3">Lyne_18-Q3-R50-59_MAXAC.006</strain>
    </source>
</reference>
<dbReference type="EMBL" id="JADJZA010000009">
    <property type="protein sequence ID" value="MBK9298524.1"/>
    <property type="molecule type" value="Genomic_DNA"/>
</dbReference>
<feature type="compositionally biased region" description="Low complexity" evidence="1">
    <location>
        <begin position="236"/>
        <end position="249"/>
    </location>
</feature>
<keyword evidence="2" id="KW-1133">Transmembrane helix</keyword>
<organism evidence="3 4">
    <name type="scientific">Candidatus Neomicrothrix subdominans</name>
    <dbReference type="NCBI Taxonomy" id="2954438"/>
    <lineage>
        <taxon>Bacteria</taxon>
        <taxon>Bacillati</taxon>
        <taxon>Actinomycetota</taxon>
        <taxon>Acidimicrobiia</taxon>
        <taxon>Acidimicrobiales</taxon>
        <taxon>Microthrixaceae</taxon>
        <taxon>Candidatus Neomicrothrix</taxon>
    </lineage>
</organism>
<dbReference type="AlphaFoldDB" id="A0A936NF70"/>
<evidence type="ECO:0000313" key="4">
    <source>
        <dbReference type="Proteomes" id="UP000727993"/>
    </source>
</evidence>
<feature type="transmembrane region" description="Helical" evidence="2">
    <location>
        <begin position="49"/>
        <end position="70"/>
    </location>
</feature>
<comment type="caution">
    <text evidence="3">The sequence shown here is derived from an EMBL/GenBank/DDBJ whole genome shotgun (WGS) entry which is preliminary data.</text>
</comment>
<evidence type="ECO:0008006" key="5">
    <source>
        <dbReference type="Google" id="ProtNLM"/>
    </source>
</evidence>
<evidence type="ECO:0000256" key="1">
    <source>
        <dbReference type="SAM" id="MobiDB-lite"/>
    </source>
</evidence>
<feature type="region of interest" description="Disordered" evidence="1">
    <location>
        <begin position="219"/>
        <end position="249"/>
    </location>
</feature>